<evidence type="ECO:0000256" key="3">
    <source>
        <dbReference type="ARBA" id="ARBA00023235"/>
    </source>
</evidence>
<evidence type="ECO:0000313" key="8">
    <source>
        <dbReference type="EMBL" id="MBP0724606.1"/>
    </source>
</evidence>
<feature type="domain" description="Pseudouridine synthase RsuA/RluA-like" evidence="7">
    <location>
        <begin position="91"/>
        <end position="239"/>
    </location>
</feature>
<dbReference type="InterPro" id="IPR006225">
    <property type="entry name" value="PsdUridine_synth_RluC/D"/>
</dbReference>
<name>A0A940SIL7_9BACI</name>
<keyword evidence="3 6" id="KW-0413">Isomerase</keyword>
<dbReference type="EMBL" id="JAGIYQ010000003">
    <property type="protein sequence ID" value="MBP0724606.1"/>
    <property type="molecule type" value="Genomic_DNA"/>
</dbReference>
<evidence type="ECO:0000313" key="9">
    <source>
        <dbReference type="Proteomes" id="UP000682134"/>
    </source>
</evidence>
<dbReference type="RefSeq" id="WP_209403318.1">
    <property type="nucleotide sequence ID" value="NZ_JAGIYQ010000003.1"/>
</dbReference>
<comment type="function">
    <text evidence="6">Responsible for synthesis of pseudouridine from uracil.</text>
</comment>
<dbReference type="GO" id="GO:0009982">
    <property type="term" value="F:pseudouridine synthase activity"/>
    <property type="evidence" value="ECO:0007669"/>
    <property type="project" value="InterPro"/>
</dbReference>
<dbReference type="InterPro" id="IPR006224">
    <property type="entry name" value="PsdUridine_synth_RluA-like_CS"/>
</dbReference>
<organism evidence="8 9">
    <name type="scientific">Gottfriedia endophytica</name>
    <dbReference type="NCBI Taxonomy" id="2820819"/>
    <lineage>
        <taxon>Bacteria</taxon>
        <taxon>Bacillati</taxon>
        <taxon>Bacillota</taxon>
        <taxon>Bacilli</taxon>
        <taxon>Bacillales</taxon>
        <taxon>Bacillaceae</taxon>
        <taxon>Gottfriedia</taxon>
    </lineage>
</organism>
<dbReference type="PANTHER" id="PTHR21600">
    <property type="entry name" value="MITOCHONDRIAL RNA PSEUDOURIDINE SYNTHASE"/>
    <property type="match status" value="1"/>
</dbReference>
<gene>
    <name evidence="8" type="ORF">J5Y03_05320</name>
</gene>
<feature type="active site" evidence="4">
    <location>
        <position position="137"/>
    </location>
</feature>
<comment type="catalytic activity">
    <reaction evidence="1 6">
        <text>a uridine in RNA = a pseudouridine in RNA</text>
        <dbReference type="Rhea" id="RHEA:48348"/>
        <dbReference type="Rhea" id="RHEA-COMP:12068"/>
        <dbReference type="Rhea" id="RHEA-COMP:12069"/>
        <dbReference type="ChEBI" id="CHEBI:65314"/>
        <dbReference type="ChEBI" id="CHEBI:65315"/>
    </reaction>
</comment>
<evidence type="ECO:0000256" key="4">
    <source>
        <dbReference type="PIRSR" id="PIRSR606225-1"/>
    </source>
</evidence>
<dbReference type="PROSITE" id="PS01129">
    <property type="entry name" value="PSI_RLU"/>
    <property type="match status" value="1"/>
</dbReference>
<dbReference type="GO" id="GO:0000455">
    <property type="term" value="P:enzyme-directed rRNA pseudouridine synthesis"/>
    <property type="evidence" value="ECO:0007669"/>
    <property type="project" value="TreeGrafter"/>
</dbReference>
<comment type="caution">
    <text evidence="8">The sequence shown here is derived from an EMBL/GenBank/DDBJ whole genome shotgun (WGS) entry which is preliminary data.</text>
</comment>
<keyword evidence="9" id="KW-1185">Reference proteome</keyword>
<dbReference type="PROSITE" id="PS50889">
    <property type="entry name" value="S4"/>
    <property type="match status" value="1"/>
</dbReference>
<protein>
    <recommendedName>
        <fullName evidence="6">Pseudouridine synthase</fullName>
        <ecNumber evidence="6">5.4.99.-</ecNumber>
    </recommendedName>
</protein>
<keyword evidence="5" id="KW-0694">RNA-binding</keyword>
<dbReference type="CDD" id="cd02869">
    <property type="entry name" value="PseudoU_synth_RluA_like"/>
    <property type="match status" value="1"/>
</dbReference>
<comment type="similarity">
    <text evidence="2 6">Belongs to the pseudouridine synthase RluA family.</text>
</comment>
<dbReference type="Proteomes" id="UP000682134">
    <property type="component" value="Unassembled WGS sequence"/>
</dbReference>
<evidence type="ECO:0000259" key="7">
    <source>
        <dbReference type="Pfam" id="PF00849"/>
    </source>
</evidence>
<evidence type="ECO:0000256" key="6">
    <source>
        <dbReference type="RuleBase" id="RU362028"/>
    </source>
</evidence>
<proteinExistence type="inferred from homology"/>
<dbReference type="Pfam" id="PF00849">
    <property type="entry name" value="PseudoU_synth_2"/>
    <property type="match status" value="1"/>
</dbReference>
<evidence type="ECO:0000256" key="1">
    <source>
        <dbReference type="ARBA" id="ARBA00000073"/>
    </source>
</evidence>
<dbReference type="InterPro" id="IPR006145">
    <property type="entry name" value="PsdUridine_synth_RsuA/RluA"/>
</dbReference>
<evidence type="ECO:0000256" key="5">
    <source>
        <dbReference type="PROSITE-ProRule" id="PRU00182"/>
    </source>
</evidence>
<dbReference type="GO" id="GO:0140098">
    <property type="term" value="F:catalytic activity, acting on RNA"/>
    <property type="evidence" value="ECO:0007669"/>
    <property type="project" value="UniProtKB-ARBA"/>
</dbReference>
<dbReference type="AlphaFoldDB" id="A0A940SIL7"/>
<dbReference type="EC" id="5.4.99.-" evidence="6"/>
<sequence length="299" mass="34317">MKPYTIQWTVSEADSGILLRDFLKRNDISKKALTDIKFKGGLILVNGEEKTVRTVLNTNDIVKVQFPSEIFSEDLVVEYIPFDIVYEDDFVLVINKPFGIPSIPSREHPKGTIANGLLYYFFQIGLQSTVHIVTRLDKDTSGLMLIAKNRFVHHLFSKNGLEHIQRKYLAFVHGQLEDSSGIIDAPIGRKDDSLIEREVRQDGQKAVTHFEVISFNEKYSFLRLQLETGRTHQIRVHLSFIGHSLVGDDLYGGSVETLKRQSLHSYAIQFYHPFHQKNYLFEIGLPSDLAEWKSIHMPE</sequence>
<evidence type="ECO:0000256" key="2">
    <source>
        <dbReference type="ARBA" id="ARBA00010876"/>
    </source>
</evidence>
<reference evidence="8" key="1">
    <citation type="submission" date="2021-04" db="EMBL/GenBank/DDBJ databases">
        <title>Genome seq and assembly of Bacillus sp.</title>
        <authorList>
            <person name="Chhetri G."/>
        </authorList>
    </citation>
    <scope>NUCLEOTIDE SEQUENCE</scope>
    <source>
        <strain evidence="8">RG28</strain>
    </source>
</reference>
<dbReference type="InterPro" id="IPR020103">
    <property type="entry name" value="PsdUridine_synth_cat_dom_sf"/>
</dbReference>
<dbReference type="PANTHER" id="PTHR21600:SF35">
    <property type="entry name" value="PSEUDOURIDINE SYNTHASE"/>
    <property type="match status" value="1"/>
</dbReference>
<dbReference type="NCBIfam" id="TIGR00005">
    <property type="entry name" value="rluA_subfam"/>
    <property type="match status" value="1"/>
</dbReference>
<dbReference type="Gene3D" id="3.30.2350.10">
    <property type="entry name" value="Pseudouridine synthase"/>
    <property type="match status" value="1"/>
</dbReference>
<dbReference type="SUPFAM" id="SSF55120">
    <property type="entry name" value="Pseudouridine synthase"/>
    <property type="match status" value="1"/>
</dbReference>
<dbReference type="FunFam" id="3.30.2350.10:FF:000005">
    <property type="entry name" value="Pseudouridine synthase"/>
    <property type="match status" value="1"/>
</dbReference>
<dbReference type="InterPro" id="IPR050188">
    <property type="entry name" value="RluA_PseudoU_synthase"/>
</dbReference>
<accession>A0A940SIL7</accession>
<dbReference type="GO" id="GO:0003723">
    <property type="term" value="F:RNA binding"/>
    <property type="evidence" value="ECO:0007669"/>
    <property type="project" value="UniProtKB-KW"/>
</dbReference>